<dbReference type="AlphaFoldDB" id="A0A0A9A273"/>
<reference evidence="2" key="2">
    <citation type="journal article" date="2015" name="Data Brief">
        <title>Shoot transcriptome of the giant reed, Arundo donax.</title>
        <authorList>
            <person name="Barrero R.A."/>
            <person name="Guerrero F.D."/>
            <person name="Moolhuijzen P."/>
            <person name="Goolsby J.A."/>
            <person name="Tidwell J."/>
            <person name="Bellgard S.E."/>
            <person name="Bellgard M.I."/>
        </authorList>
    </citation>
    <scope>NUCLEOTIDE SEQUENCE</scope>
    <source>
        <tissue evidence="2">Shoot tissue taken approximately 20 cm above the soil surface</tissue>
    </source>
</reference>
<feature type="region of interest" description="Disordered" evidence="1">
    <location>
        <begin position="1"/>
        <end position="21"/>
    </location>
</feature>
<accession>A0A0A9A273</accession>
<name>A0A0A9A273_ARUDO</name>
<dbReference type="EMBL" id="GBRH01252131">
    <property type="protein sequence ID" value="JAD45764.1"/>
    <property type="molecule type" value="Transcribed_RNA"/>
</dbReference>
<proteinExistence type="predicted"/>
<reference evidence="2" key="1">
    <citation type="submission" date="2014-09" db="EMBL/GenBank/DDBJ databases">
        <authorList>
            <person name="Magalhaes I.L.F."/>
            <person name="Oliveira U."/>
            <person name="Santos F.R."/>
            <person name="Vidigal T.H.D.A."/>
            <person name="Brescovit A.D."/>
            <person name="Santos A.J."/>
        </authorList>
    </citation>
    <scope>NUCLEOTIDE SEQUENCE</scope>
    <source>
        <tissue evidence="2">Shoot tissue taken approximately 20 cm above the soil surface</tissue>
    </source>
</reference>
<organism evidence="2">
    <name type="scientific">Arundo donax</name>
    <name type="common">Giant reed</name>
    <name type="synonym">Donax arundinaceus</name>
    <dbReference type="NCBI Taxonomy" id="35708"/>
    <lineage>
        <taxon>Eukaryota</taxon>
        <taxon>Viridiplantae</taxon>
        <taxon>Streptophyta</taxon>
        <taxon>Embryophyta</taxon>
        <taxon>Tracheophyta</taxon>
        <taxon>Spermatophyta</taxon>
        <taxon>Magnoliopsida</taxon>
        <taxon>Liliopsida</taxon>
        <taxon>Poales</taxon>
        <taxon>Poaceae</taxon>
        <taxon>PACMAD clade</taxon>
        <taxon>Arundinoideae</taxon>
        <taxon>Arundineae</taxon>
        <taxon>Arundo</taxon>
    </lineage>
</organism>
<protein>
    <submittedName>
        <fullName evidence="2">Uncharacterized protein</fullName>
    </submittedName>
</protein>
<sequence>MICRQNHMKSETATSIEKLKEKKERSETFKLLHLTTN</sequence>
<evidence type="ECO:0000256" key="1">
    <source>
        <dbReference type="SAM" id="MobiDB-lite"/>
    </source>
</evidence>
<evidence type="ECO:0000313" key="2">
    <source>
        <dbReference type="EMBL" id="JAD45764.1"/>
    </source>
</evidence>